<evidence type="ECO:0000313" key="2">
    <source>
        <dbReference type="EMBL" id="VDK76010.1"/>
    </source>
</evidence>
<dbReference type="Proteomes" id="UP000277928">
    <property type="component" value="Unassembled WGS sequence"/>
</dbReference>
<organism evidence="2 3">
    <name type="scientific">Litomosoides sigmodontis</name>
    <name type="common">Filarial nematode worm</name>
    <dbReference type="NCBI Taxonomy" id="42156"/>
    <lineage>
        <taxon>Eukaryota</taxon>
        <taxon>Metazoa</taxon>
        <taxon>Ecdysozoa</taxon>
        <taxon>Nematoda</taxon>
        <taxon>Chromadorea</taxon>
        <taxon>Rhabditida</taxon>
        <taxon>Spirurina</taxon>
        <taxon>Spiruromorpha</taxon>
        <taxon>Filarioidea</taxon>
        <taxon>Onchocercidae</taxon>
        <taxon>Litomosoides</taxon>
    </lineage>
</organism>
<dbReference type="EMBL" id="UYRX01000162">
    <property type="protein sequence ID" value="VDK76010.1"/>
    <property type="molecule type" value="Genomic_DNA"/>
</dbReference>
<keyword evidence="3" id="KW-1185">Reference proteome</keyword>
<accession>A0A3P6T9I7</accession>
<sequence>MDSSRFSPPKAAQLVKTRESGALEVQRLGSEKRLVCYCNSGLSKFIVLPHSEDDTKQAPKTSIAAGKDQK</sequence>
<evidence type="ECO:0000256" key="1">
    <source>
        <dbReference type="SAM" id="MobiDB-lite"/>
    </source>
</evidence>
<reference evidence="2 3" key="1">
    <citation type="submission" date="2018-08" db="EMBL/GenBank/DDBJ databases">
        <authorList>
            <person name="Laetsch R D."/>
            <person name="Stevens L."/>
            <person name="Kumar S."/>
            <person name="Blaxter L. M."/>
        </authorList>
    </citation>
    <scope>NUCLEOTIDE SEQUENCE [LARGE SCALE GENOMIC DNA]</scope>
</reference>
<feature type="region of interest" description="Disordered" evidence="1">
    <location>
        <begin position="49"/>
        <end position="70"/>
    </location>
</feature>
<name>A0A3P6T9I7_LITSI</name>
<gene>
    <name evidence="2" type="ORF">NLS_LOCUS3141</name>
</gene>
<dbReference type="AlphaFoldDB" id="A0A3P6T9I7"/>
<protein>
    <submittedName>
        <fullName evidence="2">Uncharacterized protein</fullName>
    </submittedName>
</protein>
<proteinExistence type="predicted"/>
<evidence type="ECO:0000313" key="3">
    <source>
        <dbReference type="Proteomes" id="UP000277928"/>
    </source>
</evidence>